<protein>
    <submittedName>
        <fullName evidence="1">Uncharacterized protein</fullName>
    </submittedName>
</protein>
<dbReference type="EMBL" id="JASPKY010001050">
    <property type="protein sequence ID" value="KAK9679284.1"/>
    <property type="molecule type" value="Genomic_DNA"/>
</dbReference>
<comment type="caution">
    <text evidence="1">The sequence shown here is derived from an EMBL/GenBank/DDBJ whole genome shotgun (WGS) entry which is preliminary data.</text>
</comment>
<organism evidence="1 2">
    <name type="scientific">Popillia japonica</name>
    <name type="common">Japanese beetle</name>
    <dbReference type="NCBI Taxonomy" id="7064"/>
    <lineage>
        <taxon>Eukaryota</taxon>
        <taxon>Metazoa</taxon>
        <taxon>Ecdysozoa</taxon>
        <taxon>Arthropoda</taxon>
        <taxon>Hexapoda</taxon>
        <taxon>Insecta</taxon>
        <taxon>Pterygota</taxon>
        <taxon>Neoptera</taxon>
        <taxon>Endopterygota</taxon>
        <taxon>Coleoptera</taxon>
        <taxon>Polyphaga</taxon>
        <taxon>Scarabaeiformia</taxon>
        <taxon>Scarabaeidae</taxon>
        <taxon>Rutelinae</taxon>
        <taxon>Popillia</taxon>
    </lineage>
</organism>
<evidence type="ECO:0000313" key="2">
    <source>
        <dbReference type="Proteomes" id="UP001458880"/>
    </source>
</evidence>
<reference evidence="1 2" key="1">
    <citation type="journal article" date="2024" name="BMC Genomics">
        <title>De novo assembly and annotation of Popillia japonica's genome with initial clues to its potential as an invasive pest.</title>
        <authorList>
            <person name="Cucini C."/>
            <person name="Boschi S."/>
            <person name="Funari R."/>
            <person name="Cardaioli E."/>
            <person name="Iannotti N."/>
            <person name="Marturano G."/>
            <person name="Paoli F."/>
            <person name="Bruttini M."/>
            <person name="Carapelli A."/>
            <person name="Frati F."/>
            <person name="Nardi F."/>
        </authorList>
    </citation>
    <scope>NUCLEOTIDE SEQUENCE [LARGE SCALE GENOMIC DNA]</scope>
    <source>
        <strain evidence="1">DMR45628</strain>
    </source>
</reference>
<dbReference type="AlphaFoldDB" id="A0AAW1HS28"/>
<name>A0AAW1HS28_POPJA</name>
<evidence type="ECO:0000313" key="1">
    <source>
        <dbReference type="EMBL" id="KAK9679284.1"/>
    </source>
</evidence>
<gene>
    <name evidence="1" type="ORF">QE152_g40143</name>
</gene>
<proteinExistence type="predicted"/>
<dbReference type="Proteomes" id="UP001458880">
    <property type="component" value="Unassembled WGS sequence"/>
</dbReference>
<accession>A0AAW1HS28</accession>
<sequence>MSGKKETTIIICAVVSLTKELNILIKDKLEESDYEASTNYSLILQLQKSDKPPRVTNYVESVVSSFTGDQFQSNFRMSYEAYIHLLRLISPQLIRRESGPHNIPAGKQLLAVIWILSTPDS</sequence>
<keyword evidence="2" id="KW-1185">Reference proteome</keyword>